<organism evidence="14 15">
    <name type="scientific">Fredinandcohnia quinoae</name>
    <dbReference type="NCBI Taxonomy" id="2918902"/>
    <lineage>
        <taxon>Bacteria</taxon>
        <taxon>Bacillati</taxon>
        <taxon>Bacillota</taxon>
        <taxon>Bacilli</taxon>
        <taxon>Bacillales</taxon>
        <taxon>Bacillaceae</taxon>
        <taxon>Fredinandcohnia</taxon>
    </lineage>
</organism>
<evidence type="ECO:0000256" key="1">
    <source>
        <dbReference type="ARBA" id="ARBA00004514"/>
    </source>
</evidence>
<evidence type="ECO:0000256" key="10">
    <source>
        <dbReference type="ARBA" id="ARBA00042182"/>
    </source>
</evidence>
<dbReference type="CDD" id="cd06558">
    <property type="entry name" value="crotonase-like"/>
    <property type="match status" value="1"/>
</dbReference>
<protein>
    <recommendedName>
        <fullName evidence="8">Ethylmalonyl-CoA decarboxylase</fullName>
        <ecNumber evidence="7">4.1.1.94</ecNumber>
    </recommendedName>
    <alternativeName>
        <fullName evidence="10">Enoyl-CoA hydratase domain-containing protein 1</fullName>
    </alternativeName>
    <alternativeName>
        <fullName evidence="9">Methylmalonyl-CoA decarboxylase</fullName>
    </alternativeName>
</protein>
<sequence length="255" mass="28298">MEKFLVSRDKNGLVWFTINRPEKRNAIDYDVMDGLAKIINYVEENDSDKILIITGAGNKAFCSGGDLNAFHSLLTQEDAYKMLSKMGGILYKLLTLSKPTVALLNGVAIGGGCELATACDYRLGSTDGSVGFVQGRMGITTGWGGATMLLEKMPYENALQMLMSAEVFSAIDGYKKGFIHKVIGPDNLLGECEQFISKQIIHNINVLTAYKNVAIRKWQESNIKARMFEEIETCSHLWATKEHHTAVKEFLETKI</sequence>
<dbReference type="Pfam" id="PF00378">
    <property type="entry name" value="ECH_1"/>
    <property type="match status" value="1"/>
</dbReference>
<dbReference type="GO" id="GO:0005829">
    <property type="term" value="C:cytosol"/>
    <property type="evidence" value="ECO:0007669"/>
    <property type="project" value="UniProtKB-SubCell"/>
</dbReference>
<dbReference type="GO" id="GO:0006635">
    <property type="term" value="P:fatty acid beta-oxidation"/>
    <property type="evidence" value="ECO:0007669"/>
    <property type="project" value="TreeGrafter"/>
</dbReference>
<evidence type="ECO:0000256" key="6">
    <source>
        <dbReference type="ARBA" id="ARBA00036541"/>
    </source>
</evidence>
<evidence type="ECO:0000256" key="7">
    <source>
        <dbReference type="ARBA" id="ARBA00038883"/>
    </source>
</evidence>
<dbReference type="Gene3D" id="3.90.226.10">
    <property type="entry name" value="2-enoyl-CoA Hydratase, Chain A, domain 1"/>
    <property type="match status" value="1"/>
</dbReference>
<evidence type="ECO:0000313" key="14">
    <source>
        <dbReference type="EMBL" id="MCH1623893.1"/>
    </source>
</evidence>
<keyword evidence="15" id="KW-1185">Reference proteome</keyword>
<dbReference type="PROSITE" id="PS00166">
    <property type="entry name" value="ENOYL_COA_HYDRATASE"/>
    <property type="match status" value="1"/>
</dbReference>
<comment type="catalytic activity">
    <reaction evidence="11">
        <text>(S)-methylmalonyl-CoA + H(+) = propanoyl-CoA + CO2</text>
        <dbReference type="Rhea" id="RHEA:61340"/>
        <dbReference type="ChEBI" id="CHEBI:15378"/>
        <dbReference type="ChEBI" id="CHEBI:16526"/>
        <dbReference type="ChEBI" id="CHEBI:57327"/>
        <dbReference type="ChEBI" id="CHEBI:57392"/>
        <dbReference type="EC" id="4.1.1.94"/>
    </reaction>
    <physiologicalReaction direction="left-to-right" evidence="11">
        <dbReference type="Rhea" id="RHEA:61341"/>
    </physiologicalReaction>
</comment>
<evidence type="ECO:0000256" key="12">
    <source>
        <dbReference type="ARBA" id="ARBA00056546"/>
    </source>
</evidence>
<dbReference type="GO" id="GO:0004492">
    <property type="term" value="F:methyl/ethyl malonyl-CoA decarboxylase activity"/>
    <property type="evidence" value="ECO:0007669"/>
    <property type="project" value="UniProtKB-EC"/>
</dbReference>
<comment type="subcellular location">
    <subcellularLocation>
        <location evidence="1">Cytoplasm</location>
        <location evidence="1">Cytosol</location>
    </subcellularLocation>
</comment>
<dbReference type="PANTHER" id="PTHR11941">
    <property type="entry name" value="ENOYL-COA HYDRATASE-RELATED"/>
    <property type="match status" value="1"/>
</dbReference>
<evidence type="ECO:0000256" key="3">
    <source>
        <dbReference type="ARBA" id="ARBA00022490"/>
    </source>
</evidence>
<dbReference type="EC" id="4.1.1.94" evidence="7"/>
<evidence type="ECO:0000256" key="9">
    <source>
        <dbReference type="ARBA" id="ARBA00042052"/>
    </source>
</evidence>
<comment type="catalytic activity">
    <reaction evidence="5">
        <text>(2S)-ethylmalonyl-CoA + H(+) = butanoyl-CoA + CO2</text>
        <dbReference type="Rhea" id="RHEA:32131"/>
        <dbReference type="ChEBI" id="CHEBI:15378"/>
        <dbReference type="ChEBI" id="CHEBI:16526"/>
        <dbReference type="ChEBI" id="CHEBI:57371"/>
        <dbReference type="ChEBI" id="CHEBI:60909"/>
        <dbReference type="EC" id="4.1.1.94"/>
    </reaction>
    <physiologicalReaction direction="left-to-right" evidence="5">
        <dbReference type="Rhea" id="RHEA:32132"/>
    </physiologicalReaction>
</comment>
<proteinExistence type="inferred from homology"/>
<reference evidence="14" key="1">
    <citation type="submission" date="2022-02" db="EMBL/GenBank/DDBJ databases">
        <title>Fredinandcohnia quinoae sp. nov. isolated from Chenopodium quinoa seeds.</title>
        <authorList>
            <person name="Saati-Santamaria Z."/>
            <person name="Flores-Felix J.D."/>
            <person name="Igual J.M."/>
            <person name="Velazquez E."/>
            <person name="Garcia-Fraile P."/>
            <person name="Martinez-Molina E."/>
        </authorList>
    </citation>
    <scope>NUCLEOTIDE SEQUENCE</scope>
    <source>
        <strain evidence="14">SECRCQ15</strain>
    </source>
</reference>
<dbReference type="PANTHER" id="PTHR11941:SF27">
    <property type="entry name" value="ETHYLMALONYL-COA DECARBOXYLASE"/>
    <property type="match status" value="1"/>
</dbReference>
<dbReference type="InterPro" id="IPR018376">
    <property type="entry name" value="Enoyl-CoA_hyd/isom_CS"/>
</dbReference>
<comment type="catalytic activity">
    <reaction evidence="6">
        <text>(2R)-ethylmalonyl-CoA + H(+) = butanoyl-CoA + CO2</text>
        <dbReference type="Rhea" id="RHEA:59540"/>
        <dbReference type="ChEBI" id="CHEBI:15378"/>
        <dbReference type="ChEBI" id="CHEBI:16526"/>
        <dbReference type="ChEBI" id="CHEBI:57371"/>
        <dbReference type="ChEBI" id="CHEBI:85316"/>
        <dbReference type="EC" id="4.1.1.94"/>
    </reaction>
    <physiologicalReaction direction="left-to-right" evidence="6">
        <dbReference type="Rhea" id="RHEA:59541"/>
    </physiologicalReaction>
</comment>
<keyword evidence="4" id="KW-0456">Lyase</keyword>
<gene>
    <name evidence="14" type="ORF">MJG50_01025</name>
</gene>
<evidence type="ECO:0000313" key="15">
    <source>
        <dbReference type="Proteomes" id="UP001431131"/>
    </source>
</evidence>
<comment type="function">
    <text evidence="12">Decarboxylates ethylmalonyl-CoA, a potentially toxic metabolite, to form butyryl-CoA, suggesting it might be involved in metabolite proofreading. Acts preferentially on (S)-ethylmalonyl-CoA but also has some activity on the (R)-isomer. Also has methylmalonyl-CoA decarboxylase activity at lower level.</text>
</comment>
<evidence type="ECO:0000256" key="8">
    <source>
        <dbReference type="ARBA" id="ARBA00039903"/>
    </source>
</evidence>
<dbReference type="RefSeq" id="WP_240251983.1">
    <property type="nucleotide sequence ID" value="NZ_JAKTTI010000001.1"/>
</dbReference>
<comment type="similarity">
    <text evidence="2 13">Belongs to the enoyl-CoA hydratase/isomerase family.</text>
</comment>
<evidence type="ECO:0000256" key="2">
    <source>
        <dbReference type="ARBA" id="ARBA00005254"/>
    </source>
</evidence>
<dbReference type="InterPro" id="IPR029045">
    <property type="entry name" value="ClpP/crotonase-like_dom_sf"/>
</dbReference>
<dbReference type="EMBL" id="JAKTTI010000001">
    <property type="protein sequence ID" value="MCH1623893.1"/>
    <property type="molecule type" value="Genomic_DNA"/>
</dbReference>
<keyword evidence="3" id="KW-0963">Cytoplasm</keyword>
<comment type="caution">
    <text evidence="14">The sequence shown here is derived from an EMBL/GenBank/DDBJ whole genome shotgun (WGS) entry which is preliminary data.</text>
</comment>
<dbReference type="SUPFAM" id="SSF52096">
    <property type="entry name" value="ClpP/crotonase"/>
    <property type="match status" value="1"/>
</dbReference>
<name>A0AAW5DV31_9BACI</name>
<evidence type="ECO:0000256" key="4">
    <source>
        <dbReference type="ARBA" id="ARBA00023239"/>
    </source>
</evidence>
<evidence type="ECO:0000256" key="13">
    <source>
        <dbReference type="RuleBase" id="RU003707"/>
    </source>
</evidence>
<evidence type="ECO:0000256" key="11">
    <source>
        <dbReference type="ARBA" id="ARBA00047446"/>
    </source>
</evidence>
<evidence type="ECO:0000256" key="5">
    <source>
        <dbReference type="ARBA" id="ARBA00036343"/>
    </source>
</evidence>
<accession>A0AAW5DV31</accession>
<dbReference type="AlphaFoldDB" id="A0AAW5DV31"/>
<dbReference type="InterPro" id="IPR001753">
    <property type="entry name" value="Enoyl-CoA_hydra/iso"/>
</dbReference>
<dbReference type="Proteomes" id="UP001431131">
    <property type="component" value="Unassembled WGS sequence"/>
</dbReference>